<accession>A0A2Z6GF79</accession>
<keyword evidence="1" id="KW-1133">Transmembrane helix</keyword>
<keyword evidence="1" id="KW-0812">Transmembrane</keyword>
<reference evidence="2 3" key="1">
    <citation type="submission" date="2018-06" db="EMBL/GenBank/DDBJ databases">
        <title>OYT1 Genome Sequencing.</title>
        <authorList>
            <person name="Kato S."/>
            <person name="Itoh T."/>
            <person name="Ohkuma M."/>
        </authorList>
    </citation>
    <scope>NUCLEOTIDE SEQUENCE [LARGE SCALE GENOMIC DNA]</scope>
    <source>
        <strain evidence="2 3">OYT1</strain>
    </source>
</reference>
<keyword evidence="3" id="KW-1185">Reference proteome</keyword>
<feature type="transmembrane region" description="Helical" evidence="1">
    <location>
        <begin position="28"/>
        <end position="47"/>
    </location>
</feature>
<dbReference type="KEGG" id="fam:OYT1_ch2279"/>
<evidence type="ECO:0000256" key="1">
    <source>
        <dbReference type="SAM" id="Phobius"/>
    </source>
</evidence>
<dbReference type="Proteomes" id="UP000033070">
    <property type="component" value="Chromosome"/>
</dbReference>
<dbReference type="RefSeq" id="WP_062626747.1">
    <property type="nucleotide sequence ID" value="NZ_AP018738.1"/>
</dbReference>
<keyword evidence="1" id="KW-0472">Membrane</keyword>
<organism evidence="2 3">
    <name type="scientific">Ferriphaselus amnicola</name>
    <dbReference type="NCBI Taxonomy" id="1188319"/>
    <lineage>
        <taxon>Bacteria</taxon>
        <taxon>Pseudomonadati</taxon>
        <taxon>Pseudomonadota</taxon>
        <taxon>Betaproteobacteria</taxon>
        <taxon>Nitrosomonadales</taxon>
        <taxon>Gallionellaceae</taxon>
        <taxon>Ferriphaselus</taxon>
    </lineage>
</organism>
<name>A0A2Z6GF79_9PROT</name>
<gene>
    <name evidence="2" type="ORF">OYT1_ch2279</name>
</gene>
<sequence length="83" mass="8895">MNALIVFLGTFATVFALGFQSQNVNQGHYKAAMLTSFAIGGGNLVILRSIPDGNLYALLAYLLAGPIAIVASMWVHERTLGRK</sequence>
<dbReference type="STRING" id="1188319.OYT1_01578"/>
<feature type="transmembrane region" description="Helical" evidence="1">
    <location>
        <begin position="54"/>
        <end position="75"/>
    </location>
</feature>
<protein>
    <submittedName>
        <fullName evidence="2">Uncharacterized protein</fullName>
    </submittedName>
</protein>
<dbReference type="OrthoDB" id="8563717at2"/>
<dbReference type="EMBL" id="AP018738">
    <property type="protein sequence ID" value="BBE51795.1"/>
    <property type="molecule type" value="Genomic_DNA"/>
</dbReference>
<proteinExistence type="predicted"/>
<evidence type="ECO:0000313" key="2">
    <source>
        <dbReference type="EMBL" id="BBE51795.1"/>
    </source>
</evidence>
<dbReference type="AlphaFoldDB" id="A0A2Z6GF79"/>
<evidence type="ECO:0000313" key="3">
    <source>
        <dbReference type="Proteomes" id="UP000033070"/>
    </source>
</evidence>